<dbReference type="Pfam" id="PF07691">
    <property type="entry name" value="PA14"/>
    <property type="match status" value="1"/>
</dbReference>
<feature type="domain" description="PA14" evidence="1">
    <location>
        <begin position="1"/>
        <end position="110"/>
    </location>
</feature>
<dbReference type="NCBIfam" id="TIGR03696">
    <property type="entry name" value="Rhs_assc_core"/>
    <property type="match status" value="1"/>
</dbReference>
<evidence type="ECO:0000313" key="3">
    <source>
        <dbReference type="Proteomes" id="UP000830158"/>
    </source>
</evidence>
<dbReference type="InterPro" id="IPR011658">
    <property type="entry name" value="PA14_dom"/>
</dbReference>
<dbReference type="Gene3D" id="2.180.10.10">
    <property type="entry name" value="RHS repeat-associated core"/>
    <property type="match status" value="1"/>
</dbReference>
<proteinExistence type="predicted"/>
<dbReference type="InterPro" id="IPR037524">
    <property type="entry name" value="PA14/GLEYA"/>
</dbReference>
<name>A0ABY4NTP2_9PSEU</name>
<dbReference type="SUPFAM" id="SSF50960">
    <property type="entry name" value="TolB, C-terminal domain"/>
    <property type="match status" value="1"/>
</dbReference>
<dbReference type="EMBL" id="CP091196">
    <property type="protein sequence ID" value="UQS23446.1"/>
    <property type="molecule type" value="Genomic_DNA"/>
</dbReference>
<dbReference type="Gene3D" id="3.90.182.10">
    <property type="entry name" value="Toxin - Anthrax Protective Antigen,domain 1"/>
    <property type="match status" value="1"/>
</dbReference>
<sequence>MWSPLAGAAAGIPVDHNSLRATGDILFPQAGNYTLRVLANDGVRVWIDEQLIIDDWRNTAAVWRQATVNSPAAGAAKRIRIDYYEFDNNAQLELHWTTPSGVQQAVPGSQLKPRYGLTTSTVTDESDGVPNKTESTQYAATGLDPVYSAPAGTTTDPSGLALTSRSGYEAVGTGYLRTTSKSMPSGATTTYAFYGDTETRANPCVPGSPAINQGGMAKLTTGPAPLSGNPRVDEQVYDASGRTIAKATGGEWSCTTYDARDRVVQQTHPANATAGARTVTTNYAVGGDPLTTSITDEFGVVTTTVDLLGRVVAYTDVHGTRTETTYDQAGRSVQVKVVPPADPAQISVMTYDDANRLLTLTLAGTTLATASYDAAGELKSVAYSNGSALTAIGKDPAGRATSLTWATSDGAQIVSQVGRTRSGTIIDEALGGVDPRPNAPNYLYDAAGRLTQAWVAGHHYTYDFTSPAPAACPTGTQANAGLNTNRVRLLDETSSGTVETGYCYDAADRILATTGANPITSITYDNRGNTTAFTNGGSTTYLGWDTADRHLTARTTGADPADVAYVRDATDRITRRGATQGDDVTDVLYSYTGDGDSADLALDAAKKLLTRSISLPGGVLYTLRNDTTPTTTTWGHPTIRGDLSLTTNATGAKVGDLRTYTPFGEPLTAVGAVDNDNVPDNQAGQLDYGWLGQHQRPYEHAGALAIVQMGSRPYLPALGRFLSVDPVEDGSANDYDYVAGDPVNATDLDGHARYRAKSRWYRYKYSWRYSYKKSWRWAKPRYSRKYVVTRASYKASYKYCSRVGRPGRTKYNCGHHLSCPYGPGSGSTRKYNPIPMSVVKKVVSGCLFGGGPGGYTSAKWLLRNAARAAKAGGPIGFIVGCGIGIWASY</sequence>
<evidence type="ECO:0000259" key="1">
    <source>
        <dbReference type="PROSITE" id="PS51820"/>
    </source>
</evidence>
<dbReference type="InterPro" id="IPR050708">
    <property type="entry name" value="T6SS_VgrG/RHS"/>
</dbReference>
<dbReference type="InterPro" id="IPR006530">
    <property type="entry name" value="YD"/>
</dbReference>
<protein>
    <submittedName>
        <fullName evidence="2">PA14 domain-containing protein</fullName>
    </submittedName>
</protein>
<dbReference type="SUPFAM" id="SSF56988">
    <property type="entry name" value="Anthrax protective antigen"/>
    <property type="match status" value="1"/>
</dbReference>
<dbReference type="PROSITE" id="PS51820">
    <property type="entry name" value="PA14"/>
    <property type="match status" value="1"/>
</dbReference>
<organism evidence="2 3">
    <name type="scientific">Amycolatopsis thermalba</name>
    <dbReference type="NCBI Taxonomy" id="944492"/>
    <lineage>
        <taxon>Bacteria</taxon>
        <taxon>Bacillati</taxon>
        <taxon>Actinomycetota</taxon>
        <taxon>Actinomycetes</taxon>
        <taxon>Pseudonocardiales</taxon>
        <taxon>Pseudonocardiaceae</taxon>
        <taxon>Amycolatopsis</taxon>
    </lineage>
</organism>
<reference evidence="2" key="1">
    <citation type="submission" date="2022-01" db="EMBL/GenBank/DDBJ databases">
        <title>PSI-footprinting approach for the identification of protein synthesis inhibitor producers.</title>
        <authorList>
            <person name="Handel F."/>
            <person name="Kulik A."/>
            <person name="Wex K.W."/>
            <person name="Berscheid A."/>
            <person name="Saur J.S."/>
            <person name="Winkler A."/>
            <person name="Wibberg D."/>
            <person name="Kalinowski J."/>
            <person name="Broetz-Oesterhelt H."/>
            <person name="Mast Y."/>
        </authorList>
    </citation>
    <scope>NUCLEOTIDE SEQUENCE</scope>
    <source>
        <strain evidence="2">KNN 49.3e</strain>
    </source>
</reference>
<keyword evidence="3" id="KW-1185">Reference proteome</keyword>
<dbReference type="RefSeq" id="WP_116113707.1">
    <property type="nucleotide sequence ID" value="NZ_CP091196.1"/>
</dbReference>
<accession>A0ABY4NTP2</accession>
<dbReference type="PANTHER" id="PTHR32305:SF15">
    <property type="entry name" value="PROTEIN RHSA-RELATED"/>
    <property type="match status" value="1"/>
</dbReference>
<dbReference type="NCBIfam" id="TIGR01643">
    <property type="entry name" value="YD_repeat_2x"/>
    <property type="match status" value="1"/>
</dbReference>
<dbReference type="PANTHER" id="PTHR32305">
    <property type="match status" value="1"/>
</dbReference>
<gene>
    <name evidence="2" type="ORF">L1857_11730</name>
</gene>
<dbReference type="Proteomes" id="UP000830158">
    <property type="component" value="Chromosome"/>
</dbReference>
<evidence type="ECO:0000313" key="2">
    <source>
        <dbReference type="EMBL" id="UQS23446.1"/>
    </source>
</evidence>
<dbReference type="InterPro" id="IPR022385">
    <property type="entry name" value="Rhs_assc_core"/>
</dbReference>
<dbReference type="SMART" id="SM00758">
    <property type="entry name" value="PA14"/>
    <property type="match status" value="1"/>
</dbReference>